<protein>
    <recommendedName>
        <fullName evidence="1">Outer membrane protein beta-barrel domain-containing protein</fullName>
    </recommendedName>
</protein>
<gene>
    <name evidence="2" type="ORF">LEA_17110</name>
</gene>
<dbReference type="EMBL" id="AJWY01011710">
    <property type="protein sequence ID" value="EKC52000.1"/>
    <property type="molecule type" value="Genomic_DNA"/>
</dbReference>
<feature type="domain" description="Outer membrane protein beta-barrel" evidence="1">
    <location>
        <begin position="5"/>
        <end position="146"/>
    </location>
</feature>
<proteinExistence type="predicted"/>
<evidence type="ECO:0000313" key="2">
    <source>
        <dbReference type="EMBL" id="EKC52000.1"/>
    </source>
</evidence>
<sequence>MNGEHGSAHNIWIDYTTLVTKWFRVKSFIHGYWYRREVDGDWQASYSAGGGMFSLSLMFQPHPSMIIYLDGGVELPQKRLETWQNSYWALAAGITKSFCKDKLYISLDVNNILSTKLKKETVRWDNSYYSVLRQPRGHRSLRLVFSIGYRFNRNAKKSVSTVQTLRDPEEILK</sequence>
<dbReference type="Pfam" id="PF14905">
    <property type="entry name" value="OMP_b-brl_3"/>
    <property type="match status" value="1"/>
</dbReference>
<organism evidence="2">
    <name type="scientific">human gut metagenome</name>
    <dbReference type="NCBI Taxonomy" id="408170"/>
    <lineage>
        <taxon>unclassified sequences</taxon>
        <taxon>metagenomes</taxon>
        <taxon>organismal metagenomes</taxon>
    </lineage>
</organism>
<name>K1SEE9_9ZZZZ</name>
<comment type="caution">
    <text evidence="2">The sequence shown here is derived from an EMBL/GenBank/DDBJ whole genome shotgun (WGS) entry which is preliminary data.</text>
</comment>
<dbReference type="InterPro" id="IPR041700">
    <property type="entry name" value="OMP_b-brl_3"/>
</dbReference>
<accession>K1SEE9</accession>
<reference evidence="2" key="1">
    <citation type="journal article" date="2013" name="Environ. Microbiol.">
        <title>Microbiota from the distal guts of lean and obese adolescents exhibit partial functional redundancy besides clear differences in community structure.</title>
        <authorList>
            <person name="Ferrer M."/>
            <person name="Ruiz A."/>
            <person name="Lanza F."/>
            <person name="Haange S.B."/>
            <person name="Oberbach A."/>
            <person name="Till H."/>
            <person name="Bargiela R."/>
            <person name="Campoy C."/>
            <person name="Segura M.T."/>
            <person name="Richter M."/>
            <person name="von Bergen M."/>
            <person name="Seifert J."/>
            <person name="Suarez A."/>
        </authorList>
    </citation>
    <scope>NUCLEOTIDE SEQUENCE</scope>
</reference>
<evidence type="ECO:0000259" key="1">
    <source>
        <dbReference type="Pfam" id="PF14905"/>
    </source>
</evidence>
<dbReference type="AlphaFoldDB" id="K1SEE9"/>